<name>A0AC35ER24_9BILA</name>
<organism evidence="1 2">
    <name type="scientific">Panagrolaimus sp. PS1159</name>
    <dbReference type="NCBI Taxonomy" id="55785"/>
    <lineage>
        <taxon>Eukaryota</taxon>
        <taxon>Metazoa</taxon>
        <taxon>Ecdysozoa</taxon>
        <taxon>Nematoda</taxon>
        <taxon>Chromadorea</taxon>
        <taxon>Rhabditida</taxon>
        <taxon>Tylenchina</taxon>
        <taxon>Panagrolaimomorpha</taxon>
        <taxon>Panagrolaimoidea</taxon>
        <taxon>Panagrolaimidae</taxon>
        <taxon>Panagrolaimus</taxon>
    </lineage>
</organism>
<evidence type="ECO:0000313" key="1">
    <source>
        <dbReference type="Proteomes" id="UP000887580"/>
    </source>
</evidence>
<dbReference type="WBParaSite" id="PS1159_v2.g10108.t1">
    <property type="protein sequence ID" value="PS1159_v2.g10108.t1"/>
    <property type="gene ID" value="PS1159_v2.g10108"/>
</dbReference>
<sequence length="50" mass="5195">MATLGNKGPNSGASWDKLKLSSSSLPPIKSAALKSPPNFLSPTSRIRIDG</sequence>
<reference evidence="2" key="1">
    <citation type="submission" date="2022-11" db="UniProtKB">
        <authorList>
            <consortium name="WormBaseParasite"/>
        </authorList>
    </citation>
    <scope>IDENTIFICATION</scope>
</reference>
<proteinExistence type="predicted"/>
<evidence type="ECO:0000313" key="2">
    <source>
        <dbReference type="WBParaSite" id="PS1159_v2.g10108.t1"/>
    </source>
</evidence>
<accession>A0AC35ER24</accession>
<protein>
    <submittedName>
        <fullName evidence="2">Uncharacterized protein</fullName>
    </submittedName>
</protein>
<dbReference type="Proteomes" id="UP000887580">
    <property type="component" value="Unplaced"/>
</dbReference>